<keyword evidence="2" id="KW-1003">Cell membrane</keyword>
<dbReference type="Gene3D" id="3.40.720.10">
    <property type="entry name" value="Alkaline Phosphatase, subunit A"/>
    <property type="match status" value="1"/>
</dbReference>
<organism evidence="8 9">
    <name type="scientific">Pseudochrobactrum asaccharolyticum</name>
    <dbReference type="NCBI Taxonomy" id="354351"/>
    <lineage>
        <taxon>Bacteria</taxon>
        <taxon>Pseudomonadati</taxon>
        <taxon>Pseudomonadota</taxon>
        <taxon>Alphaproteobacteria</taxon>
        <taxon>Hyphomicrobiales</taxon>
        <taxon>Brucellaceae</taxon>
        <taxon>Pseudochrobactrum</taxon>
    </lineage>
</organism>
<feature type="transmembrane region" description="Helical" evidence="6">
    <location>
        <begin position="34"/>
        <end position="53"/>
    </location>
</feature>
<name>A0A366E6A8_9HYPH</name>
<dbReference type="RefSeq" id="WP_113943839.1">
    <property type="nucleotide sequence ID" value="NZ_JBHEEG010000002.1"/>
</dbReference>
<evidence type="ECO:0000256" key="5">
    <source>
        <dbReference type="ARBA" id="ARBA00023136"/>
    </source>
</evidence>
<evidence type="ECO:0000313" key="9">
    <source>
        <dbReference type="Proteomes" id="UP000252893"/>
    </source>
</evidence>
<evidence type="ECO:0000259" key="7">
    <source>
        <dbReference type="Pfam" id="PF00884"/>
    </source>
</evidence>
<dbReference type="Pfam" id="PF00884">
    <property type="entry name" value="Sulfatase"/>
    <property type="match status" value="1"/>
</dbReference>
<dbReference type="PANTHER" id="PTHR47371">
    <property type="entry name" value="LIPOTEICHOIC ACID SYNTHASE"/>
    <property type="match status" value="1"/>
</dbReference>
<protein>
    <submittedName>
        <fullName evidence="8">Phosphoglycerol transferase</fullName>
    </submittedName>
</protein>
<reference evidence="8 9" key="1">
    <citation type="submission" date="2018-06" db="EMBL/GenBank/DDBJ databases">
        <title>Genomic Encyclopedia of Type Strains, Phase IV (KMG-IV): sequencing the most valuable type-strain genomes for metagenomic binning, comparative biology and taxonomic classification.</title>
        <authorList>
            <person name="Goeker M."/>
        </authorList>
    </citation>
    <scope>NUCLEOTIDE SEQUENCE [LARGE SCALE GENOMIC DNA]</scope>
    <source>
        <strain evidence="8 9">DSM 25619</strain>
    </source>
</reference>
<comment type="caution">
    <text evidence="8">The sequence shown here is derived from an EMBL/GenBank/DDBJ whole genome shotgun (WGS) entry which is preliminary data.</text>
</comment>
<accession>A0A366E6A8</accession>
<proteinExistence type="predicted"/>
<keyword evidence="5 6" id="KW-0472">Membrane</keyword>
<keyword evidence="3 6" id="KW-0812">Transmembrane</keyword>
<dbReference type="Proteomes" id="UP000252893">
    <property type="component" value="Unassembled WGS sequence"/>
</dbReference>
<feature type="transmembrane region" description="Helical" evidence="6">
    <location>
        <begin position="114"/>
        <end position="132"/>
    </location>
</feature>
<dbReference type="InterPro" id="IPR000917">
    <property type="entry name" value="Sulfatase_N"/>
</dbReference>
<feature type="transmembrane region" description="Helical" evidence="6">
    <location>
        <begin position="144"/>
        <end position="165"/>
    </location>
</feature>
<keyword evidence="8" id="KW-0808">Transferase</keyword>
<evidence type="ECO:0000256" key="3">
    <source>
        <dbReference type="ARBA" id="ARBA00022692"/>
    </source>
</evidence>
<dbReference type="CDD" id="cd16015">
    <property type="entry name" value="LTA_synthase"/>
    <property type="match status" value="1"/>
</dbReference>
<dbReference type="SUPFAM" id="SSF53649">
    <property type="entry name" value="Alkaline phosphatase-like"/>
    <property type="match status" value="1"/>
</dbReference>
<gene>
    <name evidence="8" type="ORF">DFR47_102694</name>
</gene>
<feature type="transmembrane region" description="Helical" evidence="6">
    <location>
        <begin position="7"/>
        <end position="28"/>
    </location>
</feature>
<dbReference type="AlphaFoldDB" id="A0A366E6A8"/>
<evidence type="ECO:0000313" key="8">
    <source>
        <dbReference type="EMBL" id="RBO97903.1"/>
    </source>
</evidence>
<evidence type="ECO:0000256" key="2">
    <source>
        <dbReference type="ARBA" id="ARBA00022475"/>
    </source>
</evidence>
<dbReference type="InterPro" id="IPR050448">
    <property type="entry name" value="OpgB/LTA_synthase_biosynth"/>
</dbReference>
<evidence type="ECO:0000256" key="4">
    <source>
        <dbReference type="ARBA" id="ARBA00022989"/>
    </source>
</evidence>
<feature type="domain" description="Sulfatase N-terminal" evidence="7">
    <location>
        <begin position="190"/>
        <end position="471"/>
    </location>
</feature>
<dbReference type="PANTHER" id="PTHR47371:SF3">
    <property type="entry name" value="PHOSPHOGLYCEROL TRANSFERASE I"/>
    <property type="match status" value="1"/>
</dbReference>
<dbReference type="GO" id="GO:0016740">
    <property type="term" value="F:transferase activity"/>
    <property type="evidence" value="ECO:0007669"/>
    <property type="project" value="UniProtKB-KW"/>
</dbReference>
<evidence type="ECO:0000256" key="1">
    <source>
        <dbReference type="ARBA" id="ARBA00004651"/>
    </source>
</evidence>
<sequence>MKKNKINIIDIIFAVIISFLVGDIARKISELPRYAWVNIGIVCAIFLIFILIYLGKNPVKKKHKFAFSIFPLFVVYFCFWYQKLFGDVDVGALMFHFEAGLEGAATEAALFREASRYFLLFVLMSVSLVYFINRFRVIEIADRLLALPIFLVTPFATHLMGSLYYSHHHAVMPALFQDVDRNIALSAPPKNVILIYAESGERTYQHLENGKAVYAPMIDIAGQGMEIVGVEQVTNTGWTVAGLIASQCGTSLQPIGLLSENNFAQRKEFLPGVTCLSDVLAANGYTNEFVYGGDLAFAGTDKFMSQHNYNKSDIYPVHREKAGDYLNSWGLYDDTLFGAALEKTHELHKNKKPFLLTVLTIGGHSSKGYPSRSCHSDLVPASDKSILFSVQCMGHHIKQFIGELEKANLLDNTLVVVMSDHLVMQTEVTSQLKKHNRLNFLAFIGDGVGVSVKNKQAATFDTYPTILELLGFNLPERRAGLGVSLLSDQPTLVEQFGTGQLNSMIKYDRALTKKIWLSNNEGS</sequence>
<feature type="transmembrane region" description="Helical" evidence="6">
    <location>
        <begin position="65"/>
        <end position="82"/>
    </location>
</feature>
<dbReference type="EMBL" id="QNRH01000002">
    <property type="protein sequence ID" value="RBO97903.1"/>
    <property type="molecule type" value="Genomic_DNA"/>
</dbReference>
<comment type="subcellular location">
    <subcellularLocation>
        <location evidence="1">Cell membrane</location>
        <topology evidence="1">Multi-pass membrane protein</topology>
    </subcellularLocation>
</comment>
<dbReference type="InterPro" id="IPR017850">
    <property type="entry name" value="Alkaline_phosphatase_core_sf"/>
</dbReference>
<dbReference type="GO" id="GO:0005886">
    <property type="term" value="C:plasma membrane"/>
    <property type="evidence" value="ECO:0007669"/>
    <property type="project" value="UniProtKB-SubCell"/>
</dbReference>
<evidence type="ECO:0000256" key="6">
    <source>
        <dbReference type="SAM" id="Phobius"/>
    </source>
</evidence>
<dbReference type="OrthoDB" id="9760224at2"/>
<keyword evidence="4 6" id="KW-1133">Transmembrane helix</keyword>
<keyword evidence="9" id="KW-1185">Reference proteome</keyword>